<gene>
    <name evidence="2" type="ORF">C1880_07455</name>
</gene>
<organism evidence="2 3">
    <name type="scientific">Senegalimassilia anaerobia</name>
    <dbReference type="NCBI Taxonomy" id="1473216"/>
    <lineage>
        <taxon>Bacteria</taxon>
        <taxon>Bacillati</taxon>
        <taxon>Actinomycetota</taxon>
        <taxon>Coriobacteriia</taxon>
        <taxon>Coriobacteriales</taxon>
        <taxon>Coriobacteriaceae</taxon>
        <taxon>Senegalimassilia</taxon>
    </lineage>
</organism>
<sequence>MDKQINGHITALGVQICVVGDGTQDDFISITDIARYKSDEPKMVIQNWMRNRNTIEFLGVWEEIHNPRFKGIEFDAFKKEAGLNSFILTPTKWISATQAIGIRSKRGRYGGTYAHMDIAFEFASWISPEFKLYVIEDYRRLKADESSRLSLGWNEKRLFSKINYQIHTEAVKSNLIPDIAGKGAHFTYATEADVLNVALFGKTAKQWRDENLGKLGNIRDAATLRQLVVLANLESMNAQLIKAGASREERAEYLNAMAREQFAALEGNPTLKALERKLQIDDADSKNSD</sequence>
<name>A0A369LAP5_9ACTN</name>
<feature type="domain" description="KilA-N" evidence="1">
    <location>
        <begin position="5"/>
        <end position="141"/>
    </location>
</feature>
<dbReference type="SMART" id="SM01252">
    <property type="entry name" value="KilA-N"/>
    <property type="match status" value="1"/>
</dbReference>
<dbReference type="InterPro" id="IPR017880">
    <property type="entry name" value="KilA_N"/>
</dbReference>
<evidence type="ECO:0000259" key="1">
    <source>
        <dbReference type="PROSITE" id="PS51301"/>
    </source>
</evidence>
<dbReference type="RefSeq" id="WP_114620925.1">
    <property type="nucleotide sequence ID" value="NZ_PPTP01000006.1"/>
</dbReference>
<keyword evidence="2" id="KW-0238">DNA-binding</keyword>
<proteinExistence type="predicted"/>
<dbReference type="AlphaFoldDB" id="A0A369LAP5"/>
<accession>A0A369LAP5</accession>
<reference evidence="2 3" key="1">
    <citation type="journal article" date="2018" name="Elife">
        <title>Discovery and characterization of a prevalent human gut bacterial enzyme sufficient for the inactivation of a family of plant toxins.</title>
        <authorList>
            <person name="Koppel N."/>
            <person name="Bisanz J.E."/>
            <person name="Pandelia M.E."/>
            <person name="Turnbaugh P.J."/>
            <person name="Balskus E.P."/>
        </authorList>
    </citation>
    <scope>NUCLEOTIDE SEQUENCE [LARGE SCALE GENOMIC DNA]</scope>
    <source>
        <strain evidence="3">anaerobia AP69FAA</strain>
    </source>
</reference>
<dbReference type="EMBL" id="PPTP01000006">
    <property type="protein sequence ID" value="RDB55058.1"/>
    <property type="molecule type" value="Genomic_DNA"/>
</dbReference>
<dbReference type="Pfam" id="PF04383">
    <property type="entry name" value="KilA-N"/>
    <property type="match status" value="1"/>
</dbReference>
<keyword evidence="3" id="KW-1185">Reference proteome</keyword>
<evidence type="ECO:0000313" key="3">
    <source>
        <dbReference type="Proteomes" id="UP000253792"/>
    </source>
</evidence>
<dbReference type="OrthoDB" id="5298460at2"/>
<dbReference type="GO" id="GO:0003677">
    <property type="term" value="F:DNA binding"/>
    <property type="evidence" value="ECO:0007669"/>
    <property type="project" value="UniProtKB-KW"/>
</dbReference>
<evidence type="ECO:0000313" key="2">
    <source>
        <dbReference type="EMBL" id="RDB55058.1"/>
    </source>
</evidence>
<dbReference type="Proteomes" id="UP000253792">
    <property type="component" value="Unassembled WGS sequence"/>
</dbReference>
<protein>
    <submittedName>
        <fullName evidence="2">DNA-binding protein</fullName>
    </submittedName>
</protein>
<comment type="caution">
    <text evidence="2">The sequence shown here is derived from an EMBL/GenBank/DDBJ whole genome shotgun (WGS) entry which is preliminary data.</text>
</comment>
<dbReference type="PROSITE" id="PS51301">
    <property type="entry name" value="KILA_N"/>
    <property type="match status" value="1"/>
</dbReference>
<dbReference type="InterPro" id="IPR018004">
    <property type="entry name" value="KilA/APSES_HTH"/>
</dbReference>